<organism evidence="7 8">
    <name type="scientific">Rhizobium hainanense</name>
    <dbReference type="NCBI Taxonomy" id="52131"/>
    <lineage>
        <taxon>Bacteria</taxon>
        <taxon>Pseudomonadati</taxon>
        <taxon>Pseudomonadota</taxon>
        <taxon>Alphaproteobacteria</taxon>
        <taxon>Hyphomicrobiales</taxon>
        <taxon>Rhizobiaceae</taxon>
        <taxon>Rhizobium/Agrobacterium group</taxon>
        <taxon>Rhizobium</taxon>
    </lineage>
</organism>
<evidence type="ECO:0000256" key="5">
    <source>
        <dbReference type="ARBA" id="ARBA00023136"/>
    </source>
</evidence>
<dbReference type="RefSeq" id="WP_075857155.1">
    <property type="nucleotide sequence ID" value="NZ_FMAC01000024.1"/>
</dbReference>
<dbReference type="Pfam" id="PF02653">
    <property type="entry name" value="BPD_transp_2"/>
    <property type="match status" value="1"/>
</dbReference>
<dbReference type="OrthoDB" id="9814461at2"/>
<evidence type="ECO:0000256" key="4">
    <source>
        <dbReference type="ARBA" id="ARBA00022989"/>
    </source>
</evidence>
<evidence type="ECO:0000313" key="7">
    <source>
        <dbReference type="EMBL" id="SCB40400.1"/>
    </source>
</evidence>
<feature type="transmembrane region" description="Helical" evidence="6">
    <location>
        <begin position="282"/>
        <end position="302"/>
    </location>
</feature>
<evidence type="ECO:0000256" key="6">
    <source>
        <dbReference type="SAM" id="Phobius"/>
    </source>
</evidence>
<feature type="transmembrane region" description="Helical" evidence="6">
    <location>
        <begin position="87"/>
        <end position="106"/>
    </location>
</feature>
<dbReference type="InterPro" id="IPR043428">
    <property type="entry name" value="LivM-like"/>
</dbReference>
<feature type="transmembrane region" description="Helical" evidence="6">
    <location>
        <begin position="12"/>
        <end position="31"/>
    </location>
</feature>
<evidence type="ECO:0000256" key="3">
    <source>
        <dbReference type="ARBA" id="ARBA00022692"/>
    </source>
</evidence>
<name>A0A1C3WKC2_9HYPH</name>
<feature type="transmembrane region" description="Helical" evidence="6">
    <location>
        <begin position="113"/>
        <end position="138"/>
    </location>
</feature>
<feature type="transmembrane region" description="Helical" evidence="6">
    <location>
        <begin position="209"/>
        <end position="233"/>
    </location>
</feature>
<dbReference type="Proteomes" id="UP000186228">
    <property type="component" value="Unassembled WGS sequence"/>
</dbReference>
<dbReference type="EMBL" id="FMAC01000024">
    <property type="protein sequence ID" value="SCB40400.1"/>
    <property type="molecule type" value="Genomic_DNA"/>
</dbReference>
<dbReference type="AlphaFoldDB" id="A0A1C3WKC2"/>
<dbReference type="GO" id="GO:0015658">
    <property type="term" value="F:branched-chain amino acid transmembrane transporter activity"/>
    <property type="evidence" value="ECO:0007669"/>
    <property type="project" value="InterPro"/>
</dbReference>
<feature type="transmembrane region" description="Helical" evidence="6">
    <location>
        <begin position="37"/>
        <end position="55"/>
    </location>
</feature>
<feature type="transmembrane region" description="Helical" evidence="6">
    <location>
        <begin position="239"/>
        <end position="270"/>
    </location>
</feature>
<dbReference type="InterPro" id="IPR001851">
    <property type="entry name" value="ABC_transp_permease"/>
</dbReference>
<dbReference type="STRING" id="52131.GA0061100_12427"/>
<dbReference type="PANTHER" id="PTHR30482:SF20">
    <property type="entry name" value="HIGH-AFFINITY BRANCHED-CHAIN AMINO ACID TRANSPORT SYSTEM PERMEASE PROTEIN LIVM"/>
    <property type="match status" value="1"/>
</dbReference>
<reference evidence="8" key="1">
    <citation type="submission" date="2016-08" db="EMBL/GenBank/DDBJ databases">
        <authorList>
            <person name="Varghese N."/>
            <person name="Submissions Spin"/>
        </authorList>
    </citation>
    <scope>NUCLEOTIDE SEQUENCE [LARGE SCALE GENOMIC DNA]</scope>
    <source>
        <strain evidence="8">CCBAU 57015</strain>
    </source>
</reference>
<evidence type="ECO:0000256" key="2">
    <source>
        <dbReference type="ARBA" id="ARBA00022475"/>
    </source>
</evidence>
<evidence type="ECO:0000313" key="8">
    <source>
        <dbReference type="Proteomes" id="UP000186228"/>
    </source>
</evidence>
<feature type="transmembrane region" description="Helical" evidence="6">
    <location>
        <begin position="158"/>
        <end position="181"/>
    </location>
</feature>
<comment type="subcellular location">
    <subcellularLocation>
        <location evidence="1">Cell membrane</location>
        <topology evidence="1">Multi-pass membrane protein</topology>
    </subcellularLocation>
</comment>
<keyword evidence="8" id="KW-1185">Reference proteome</keyword>
<protein>
    <submittedName>
        <fullName evidence="7">Branched-chain amino acid transport system permease protein</fullName>
    </submittedName>
</protein>
<sequence length="331" mass="34484">MNDGFRAAALKFGLFAIVAILIPVFAPGYVLQQVAIAIAYAIAILGLNLLMGFAGQICLAQGTLFGVGAYVTAILNATYGLSPLVTLPASAAVAAAIGLVIGLPALRLQGLQLAIVTFGIAAAFPQLLLKMGSLTGGVSGLPIDAPEAPSFLSDRPELWLYIIALTCAGLGALLVSLMLFGDNVRSLRAQRDNPQIAQALGVNLTRTRLWAFAASSALAGLGGGVFGIISGFISPESFLAILSINIVIGSIVGGVTSIVGAFLGGLFMVFVPTWASDINLSLGNLIYGLALILIMMVARNGVTGFIEKWLSMTFRRMASSRRQIETREELI</sequence>
<feature type="transmembrane region" description="Helical" evidence="6">
    <location>
        <begin position="62"/>
        <end position="81"/>
    </location>
</feature>
<keyword evidence="3 6" id="KW-0812">Transmembrane</keyword>
<gene>
    <name evidence="7" type="ORF">GA0061100_12427</name>
</gene>
<proteinExistence type="predicted"/>
<keyword evidence="2" id="KW-1003">Cell membrane</keyword>
<evidence type="ECO:0000256" key="1">
    <source>
        <dbReference type="ARBA" id="ARBA00004651"/>
    </source>
</evidence>
<dbReference type="GO" id="GO:0005886">
    <property type="term" value="C:plasma membrane"/>
    <property type="evidence" value="ECO:0007669"/>
    <property type="project" value="UniProtKB-SubCell"/>
</dbReference>
<dbReference type="CDD" id="cd06581">
    <property type="entry name" value="TM_PBP1_LivM_like"/>
    <property type="match status" value="1"/>
</dbReference>
<keyword evidence="5 6" id="KW-0472">Membrane</keyword>
<accession>A0A1C3WKC2</accession>
<dbReference type="PANTHER" id="PTHR30482">
    <property type="entry name" value="HIGH-AFFINITY BRANCHED-CHAIN AMINO ACID TRANSPORT SYSTEM PERMEASE"/>
    <property type="match status" value="1"/>
</dbReference>
<keyword evidence="4 6" id="KW-1133">Transmembrane helix</keyword>